<organism evidence="5 6">
    <name type="scientific">Streptomyces sudanensis</name>
    <dbReference type="NCBI Taxonomy" id="436397"/>
    <lineage>
        <taxon>Bacteria</taxon>
        <taxon>Bacillati</taxon>
        <taxon>Actinomycetota</taxon>
        <taxon>Actinomycetes</taxon>
        <taxon>Kitasatosporales</taxon>
        <taxon>Streptomycetaceae</taxon>
        <taxon>Streptomyces</taxon>
    </lineage>
</organism>
<evidence type="ECO:0000259" key="3">
    <source>
        <dbReference type="Pfam" id="PF03816"/>
    </source>
</evidence>
<name>A0ABY4TIH7_9ACTN</name>
<gene>
    <name evidence="5" type="ORF">MW084_10780</name>
</gene>
<comment type="similarity">
    <text evidence="1">Belongs to the LytR/CpsA/Psr (LCP) family.</text>
</comment>
<dbReference type="InterPro" id="IPR027381">
    <property type="entry name" value="LytR/CpsA/Psr_C"/>
</dbReference>
<feature type="compositionally biased region" description="Low complexity" evidence="2">
    <location>
        <begin position="434"/>
        <end position="447"/>
    </location>
</feature>
<dbReference type="Gene3D" id="3.40.630.190">
    <property type="entry name" value="LCP protein"/>
    <property type="match status" value="1"/>
</dbReference>
<feature type="domain" description="Cell envelope-related transcriptional attenuator" evidence="3">
    <location>
        <begin position="77"/>
        <end position="231"/>
    </location>
</feature>
<dbReference type="NCBIfam" id="TIGR00350">
    <property type="entry name" value="lytR_cpsA_psr"/>
    <property type="match status" value="1"/>
</dbReference>
<evidence type="ECO:0000313" key="5">
    <source>
        <dbReference type="EMBL" id="URN18724.1"/>
    </source>
</evidence>
<evidence type="ECO:0000313" key="6">
    <source>
        <dbReference type="Proteomes" id="UP001056383"/>
    </source>
</evidence>
<sequence>MATTLSVLVLAVGGIGHAVVTGLDTGIGRVEAFADAKNRPAAGRGTNVLLVGTDGRGKVTPAQKARYRLGGAPCNCTDTIMLVHLSEDRRRVSVVSLPRDSYVELPAHTDAATGERHGAHPLKLNAVHAEGGPGLTVRTVERMSGVKIDHYLEIDFTGFMRAVDALGGVRICTARPLKDPYTGLDLPAGTHTLDGGEALRYVRSRHVDGSSDLGRMRQQQRFVAALLDRAADGGALPDPARLRAALAAAAGSVRADRGFGTQEALELAGAVRGLTAASSEFASVPVEAAEGTRVDGVGATVRWDAARARALFAAIREDRPLGARPAGPAPRREAVAAPPGDVRVQVYNGTRVRGLGARVDAALRAAGFATTRTPYNAGRRDVARTVVSYDPARRGSAESLAAALPGARLLAVPGQGPLVRVTAGTDLAAGPVRAGAPAAARGPAGDGALTGDRIACP</sequence>
<reference evidence="5" key="1">
    <citation type="submission" date="2022-04" db="EMBL/GenBank/DDBJ databases">
        <title>Systematic whole-genome sequencing reveals an unexpected diversity among actinomycetoma pathogens and provides insights into their antibacterial susceptibilities.</title>
        <authorList>
            <person name="Watson A.K."/>
            <person name="Kepplinger B."/>
            <person name="Bakhiet S.M."/>
            <person name="Mhmoud N.A."/>
            <person name="Chapman J."/>
            <person name="Allenby N."/>
            <person name="Mickiewicz K."/>
            <person name="Goodfellow M."/>
            <person name="Fahal A.H."/>
            <person name="Errington J."/>
        </authorList>
    </citation>
    <scope>NUCLEOTIDE SEQUENCE</scope>
    <source>
        <strain evidence="5">SD 504</strain>
    </source>
</reference>
<feature type="region of interest" description="Disordered" evidence="2">
    <location>
        <begin position="434"/>
        <end position="457"/>
    </location>
</feature>
<evidence type="ECO:0000256" key="1">
    <source>
        <dbReference type="ARBA" id="ARBA00006068"/>
    </source>
</evidence>
<proteinExistence type="inferred from homology"/>
<accession>A0ABY4TIH7</accession>
<evidence type="ECO:0000259" key="4">
    <source>
        <dbReference type="Pfam" id="PF13399"/>
    </source>
</evidence>
<dbReference type="InterPro" id="IPR050922">
    <property type="entry name" value="LytR/CpsA/Psr_CW_biosynth"/>
</dbReference>
<keyword evidence="6" id="KW-1185">Reference proteome</keyword>
<dbReference type="Proteomes" id="UP001056383">
    <property type="component" value="Chromosome"/>
</dbReference>
<dbReference type="Gene3D" id="3.30.70.2390">
    <property type="match status" value="1"/>
</dbReference>
<dbReference type="EMBL" id="CP095474">
    <property type="protein sequence ID" value="URN18724.1"/>
    <property type="molecule type" value="Genomic_DNA"/>
</dbReference>
<dbReference type="InterPro" id="IPR004474">
    <property type="entry name" value="LytR_CpsA_psr"/>
</dbReference>
<dbReference type="Pfam" id="PF03816">
    <property type="entry name" value="LytR_cpsA_psr"/>
    <property type="match status" value="1"/>
</dbReference>
<protein>
    <submittedName>
        <fullName evidence="5">LCP family protein</fullName>
    </submittedName>
</protein>
<dbReference type="PANTHER" id="PTHR33392:SF6">
    <property type="entry name" value="POLYISOPRENYL-TEICHOIC ACID--PEPTIDOGLYCAN TEICHOIC ACID TRANSFERASE TAGU"/>
    <property type="match status" value="1"/>
</dbReference>
<dbReference type="PANTHER" id="PTHR33392">
    <property type="entry name" value="POLYISOPRENYL-TEICHOIC ACID--PEPTIDOGLYCAN TEICHOIC ACID TRANSFERASE TAGU"/>
    <property type="match status" value="1"/>
</dbReference>
<feature type="domain" description="LytR/CpsA/Psr regulator C-terminal" evidence="4">
    <location>
        <begin position="341"/>
        <end position="426"/>
    </location>
</feature>
<dbReference type="Pfam" id="PF13399">
    <property type="entry name" value="LytR_C"/>
    <property type="match status" value="1"/>
</dbReference>
<evidence type="ECO:0000256" key="2">
    <source>
        <dbReference type="SAM" id="MobiDB-lite"/>
    </source>
</evidence>